<dbReference type="AlphaFoldDB" id="A0A317CD91"/>
<reference evidence="1 2" key="1">
    <citation type="submission" date="2018-05" db="EMBL/GenBank/DDBJ databases">
        <title>Leucothrix arctica sp. nov., isolated from Arctic seawater.</title>
        <authorList>
            <person name="Choi A."/>
            <person name="Baek K."/>
        </authorList>
    </citation>
    <scope>NUCLEOTIDE SEQUENCE [LARGE SCALE GENOMIC DNA]</scope>
    <source>
        <strain evidence="1 2">JCM 18388</strain>
    </source>
</reference>
<gene>
    <name evidence="1" type="ORF">DKW60_12695</name>
</gene>
<organism evidence="1 2">
    <name type="scientific">Leucothrix pacifica</name>
    <dbReference type="NCBI Taxonomy" id="1247513"/>
    <lineage>
        <taxon>Bacteria</taxon>
        <taxon>Pseudomonadati</taxon>
        <taxon>Pseudomonadota</taxon>
        <taxon>Gammaproteobacteria</taxon>
        <taxon>Thiotrichales</taxon>
        <taxon>Thiotrichaceae</taxon>
        <taxon>Leucothrix</taxon>
    </lineage>
</organism>
<dbReference type="InterPro" id="IPR010710">
    <property type="entry name" value="DUF1289"/>
</dbReference>
<comment type="caution">
    <text evidence="1">The sequence shown here is derived from an EMBL/GenBank/DDBJ whole genome shotgun (WGS) entry which is preliminary data.</text>
</comment>
<dbReference type="RefSeq" id="WP_109838025.1">
    <property type="nucleotide sequence ID" value="NZ_QGKM01000036.1"/>
</dbReference>
<proteinExistence type="predicted"/>
<keyword evidence="2" id="KW-1185">Reference proteome</keyword>
<evidence type="ECO:0000313" key="2">
    <source>
        <dbReference type="Proteomes" id="UP000245539"/>
    </source>
</evidence>
<dbReference type="PANTHER" id="PTHR35175">
    <property type="entry name" value="DUF1289 DOMAIN-CONTAINING PROTEIN"/>
    <property type="match status" value="1"/>
</dbReference>
<dbReference type="PANTHER" id="PTHR35175:SF2">
    <property type="entry name" value="DUF1289 DOMAIN-CONTAINING PROTEIN"/>
    <property type="match status" value="1"/>
</dbReference>
<dbReference type="EMBL" id="QGKM01000036">
    <property type="protein sequence ID" value="PWQ96635.1"/>
    <property type="molecule type" value="Genomic_DNA"/>
</dbReference>
<dbReference type="OrthoDB" id="9811423at2"/>
<accession>A0A317CD91</accession>
<evidence type="ECO:0000313" key="1">
    <source>
        <dbReference type="EMBL" id="PWQ96635.1"/>
    </source>
</evidence>
<protein>
    <submittedName>
        <fullName evidence="1">DUF1289 domain-containing protein</fullName>
    </submittedName>
</protein>
<dbReference type="Pfam" id="PF06945">
    <property type="entry name" value="DUF1289"/>
    <property type="match status" value="1"/>
</dbReference>
<dbReference type="Proteomes" id="UP000245539">
    <property type="component" value="Unassembled WGS sequence"/>
</dbReference>
<name>A0A317CD91_9GAMM</name>
<sequence>MEREARVRRRKTPKPELDYSVPSPCVMICTLDDESGLCDGCYRTMDEIREWMILSREEKLAVLEKVEQRKPATS</sequence>